<dbReference type="InterPro" id="IPR012337">
    <property type="entry name" value="RNaseH-like_sf"/>
</dbReference>
<sequence>YANLSFSTSIGKASVMANIPAHVIKYHRKKLISSNYHCKQHGGDRSSHLTQEERVLLAESILDIFKKEPLLTLDHVKIRLENYGFKVTKSSILKDMNWTYKKVEYKQHLKYTDFNLKRYFAFLLWVNTTNWDKLVFMDEVHFSSRDMRKQRSYGHRSETVSVTTKTSLSVSFSMSCMVRFNGDLYTSSYRSTNDQFNSLQFIKDAIEQQYLCSGDTLILDNATVHLAAETHADLMATLQSHGINIHFLPAYSPELNPIERVFGYVKNFVRLNRTQKECDLTFMVQFIFRRIPEITIKKFFMSCLRPWYAEELDEETKSILKNLQ</sequence>
<dbReference type="EMBL" id="AJWJ01001209">
    <property type="protein sequence ID" value="KAF2068098.1"/>
    <property type="molecule type" value="Genomic_DNA"/>
</dbReference>
<proteinExistence type="predicted"/>
<dbReference type="Pfam" id="PF13358">
    <property type="entry name" value="DDE_3"/>
    <property type="match status" value="1"/>
</dbReference>
<keyword evidence="3" id="KW-1185">Reference proteome</keyword>
<accession>A0A8J4UTQ2</accession>
<name>A0A8J4UTQ2_9MYCE</name>
<feature type="domain" description="Tc1-like transposase DDE" evidence="1">
    <location>
        <begin position="134"/>
        <end position="274"/>
    </location>
</feature>
<dbReference type="InterPro" id="IPR036397">
    <property type="entry name" value="RNaseH_sf"/>
</dbReference>
<gene>
    <name evidence="2" type="ORF">CYY_010576</name>
</gene>
<dbReference type="PANTHER" id="PTHR46564">
    <property type="entry name" value="TRANSPOSASE"/>
    <property type="match status" value="1"/>
</dbReference>
<dbReference type="Proteomes" id="UP000695562">
    <property type="component" value="Unassembled WGS sequence"/>
</dbReference>
<evidence type="ECO:0000313" key="3">
    <source>
        <dbReference type="Proteomes" id="UP000695562"/>
    </source>
</evidence>
<dbReference type="PANTHER" id="PTHR46564:SF1">
    <property type="entry name" value="TRANSPOSASE"/>
    <property type="match status" value="1"/>
</dbReference>
<dbReference type="AlphaFoldDB" id="A0A8J4UTQ2"/>
<dbReference type="OrthoDB" id="31072at2759"/>
<dbReference type="GO" id="GO:0003676">
    <property type="term" value="F:nucleic acid binding"/>
    <property type="evidence" value="ECO:0007669"/>
    <property type="project" value="InterPro"/>
</dbReference>
<organism evidence="2 3">
    <name type="scientific">Polysphondylium violaceum</name>
    <dbReference type="NCBI Taxonomy" id="133409"/>
    <lineage>
        <taxon>Eukaryota</taxon>
        <taxon>Amoebozoa</taxon>
        <taxon>Evosea</taxon>
        <taxon>Eumycetozoa</taxon>
        <taxon>Dictyostelia</taxon>
        <taxon>Dictyosteliales</taxon>
        <taxon>Dictyosteliaceae</taxon>
        <taxon>Polysphondylium</taxon>
    </lineage>
</organism>
<evidence type="ECO:0000313" key="2">
    <source>
        <dbReference type="EMBL" id="KAF2068098.1"/>
    </source>
</evidence>
<comment type="caution">
    <text evidence="2">The sequence shown here is derived from an EMBL/GenBank/DDBJ whole genome shotgun (WGS) entry which is preliminary data.</text>
</comment>
<feature type="non-terminal residue" evidence="2">
    <location>
        <position position="324"/>
    </location>
</feature>
<dbReference type="SUPFAM" id="SSF53098">
    <property type="entry name" value="Ribonuclease H-like"/>
    <property type="match status" value="1"/>
</dbReference>
<protein>
    <recommendedName>
        <fullName evidence="1">Tc1-like transposase DDE domain-containing protein</fullName>
    </recommendedName>
</protein>
<evidence type="ECO:0000259" key="1">
    <source>
        <dbReference type="Pfam" id="PF13358"/>
    </source>
</evidence>
<dbReference type="Gene3D" id="3.30.420.10">
    <property type="entry name" value="Ribonuclease H-like superfamily/Ribonuclease H"/>
    <property type="match status" value="1"/>
</dbReference>
<dbReference type="InterPro" id="IPR038717">
    <property type="entry name" value="Tc1-like_DDE_dom"/>
</dbReference>
<reference evidence="2" key="1">
    <citation type="submission" date="2020-01" db="EMBL/GenBank/DDBJ databases">
        <title>Development of genomics and gene disruption for Polysphondylium violaceum indicates a role for the polyketide synthase stlB in stalk morphogenesis.</title>
        <authorList>
            <person name="Narita B."/>
            <person name="Kawabe Y."/>
            <person name="Kin K."/>
            <person name="Saito T."/>
            <person name="Gibbs R."/>
            <person name="Kuspa A."/>
            <person name="Muzny D."/>
            <person name="Queller D."/>
            <person name="Richards S."/>
            <person name="Strassman J."/>
            <person name="Sucgang R."/>
            <person name="Worley K."/>
            <person name="Schaap P."/>
        </authorList>
    </citation>
    <scope>NUCLEOTIDE SEQUENCE</scope>
    <source>
        <strain evidence="2">QSvi11</strain>
    </source>
</reference>